<proteinExistence type="predicted"/>
<dbReference type="EMBL" id="BARS01052922">
    <property type="protein sequence ID" value="GAG47022.1"/>
    <property type="molecule type" value="Genomic_DNA"/>
</dbReference>
<protein>
    <submittedName>
        <fullName evidence="1">Uncharacterized protein</fullName>
    </submittedName>
</protein>
<accession>X0YIQ4</accession>
<feature type="non-terminal residue" evidence="1">
    <location>
        <position position="229"/>
    </location>
</feature>
<dbReference type="AlphaFoldDB" id="X0YIQ4"/>
<reference evidence="1" key="1">
    <citation type="journal article" date="2014" name="Front. Microbiol.">
        <title>High frequency of phylogenetically diverse reductive dehalogenase-homologous genes in deep subseafloor sedimentary metagenomes.</title>
        <authorList>
            <person name="Kawai M."/>
            <person name="Futagami T."/>
            <person name="Toyoda A."/>
            <person name="Takaki Y."/>
            <person name="Nishi S."/>
            <person name="Hori S."/>
            <person name="Arai W."/>
            <person name="Tsubouchi T."/>
            <person name="Morono Y."/>
            <person name="Uchiyama I."/>
            <person name="Ito T."/>
            <person name="Fujiyama A."/>
            <person name="Inagaki F."/>
            <person name="Takami H."/>
        </authorList>
    </citation>
    <scope>NUCLEOTIDE SEQUENCE</scope>
    <source>
        <strain evidence="1">Expedition CK06-06</strain>
    </source>
</reference>
<evidence type="ECO:0000313" key="1">
    <source>
        <dbReference type="EMBL" id="GAG47022.1"/>
    </source>
</evidence>
<name>X0YIQ4_9ZZZZ</name>
<organism evidence="1">
    <name type="scientific">marine sediment metagenome</name>
    <dbReference type="NCBI Taxonomy" id="412755"/>
    <lineage>
        <taxon>unclassified sequences</taxon>
        <taxon>metagenomes</taxon>
        <taxon>ecological metagenomes</taxon>
    </lineage>
</organism>
<sequence>IINETIEQNLTDINITEPDLTINETITNVTSGNLTIQTTQGQAVLGQPVKWKKQITTDIPMNLIVELPKEAENIIVQKIEKEGDEEIIKSRITGYVMGGRSDGFLSRFLERIFKLTGGVIGIEETDEKVEVNIEENATEFEIEYETPAPYAMEEETEKGKEIIIIGPDEIHYENVLSFTTLPEEISKEKIKLYRTTDGVKELTTITNYLDADNNGLIEQIEWITPSLSE</sequence>
<gene>
    <name evidence="1" type="ORF">S01H1_78618</name>
</gene>
<feature type="non-terminal residue" evidence="1">
    <location>
        <position position="1"/>
    </location>
</feature>
<comment type="caution">
    <text evidence="1">The sequence shown here is derived from an EMBL/GenBank/DDBJ whole genome shotgun (WGS) entry which is preliminary data.</text>
</comment>